<dbReference type="STRING" id="1448308.A0A2T2NCZ2"/>
<dbReference type="Pfam" id="PF00106">
    <property type="entry name" value="adh_short"/>
    <property type="match status" value="1"/>
</dbReference>
<protein>
    <submittedName>
        <fullName evidence="3">NAD(P)-binding protein</fullName>
    </submittedName>
</protein>
<dbReference type="InterPro" id="IPR002347">
    <property type="entry name" value="SDR_fam"/>
</dbReference>
<dbReference type="PRINTS" id="PR00081">
    <property type="entry name" value="GDHRDH"/>
</dbReference>
<dbReference type="InterPro" id="IPR036291">
    <property type="entry name" value="NAD(P)-bd_dom_sf"/>
</dbReference>
<dbReference type="CDD" id="cd05233">
    <property type="entry name" value="SDR_c"/>
    <property type="match status" value="1"/>
</dbReference>
<keyword evidence="4" id="KW-1185">Reference proteome</keyword>
<dbReference type="AlphaFoldDB" id="A0A2T2NCZ2"/>
<dbReference type="EMBL" id="KZ678140">
    <property type="protein sequence ID" value="PSN63312.1"/>
    <property type="molecule type" value="Genomic_DNA"/>
</dbReference>
<name>A0A2T2NCZ2_CORCC</name>
<keyword evidence="2" id="KW-0560">Oxidoreductase</keyword>
<comment type="similarity">
    <text evidence="1">Belongs to the short-chain dehydrogenases/reductases (SDR) family.</text>
</comment>
<accession>A0A2T2NCZ2</accession>
<proteinExistence type="inferred from homology"/>
<dbReference type="PANTHER" id="PTHR42901:SF1">
    <property type="entry name" value="ALCOHOL DEHYDROGENASE"/>
    <property type="match status" value="1"/>
</dbReference>
<organism evidence="3 4">
    <name type="scientific">Corynespora cassiicola Philippines</name>
    <dbReference type="NCBI Taxonomy" id="1448308"/>
    <lineage>
        <taxon>Eukaryota</taxon>
        <taxon>Fungi</taxon>
        <taxon>Dikarya</taxon>
        <taxon>Ascomycota</taxon>
        <taxon>Pezizomycotina</taxon>
        <taxon>Dothideomycetes</taxon>
        <taxon>Pleosporomycetidae</taxon>
        <taxon>Pleosporales</taxon>
        <taxon>Corynesporascaceae</taxon>
        <taxon>Corynespora</taxon>
    </lineage>
</organism>
<dbReference type="Gene3D" id="3.40.50.720">
    <property type="entry name" value="NAD(P)-binding Rossmann-like Domain"/>
    <property type="match status" value="1"/>
</dbReference>
<gene>
    <name evidence="3" type="ORF">BS50DRAFT_577064</name>
</gene>
<evidence type="ECO:0000256" key="2">
    <source>
        <dbReference type="ARBA" id="ARBA00023002"/>
    </source>
</evidence>
<dbReference type="SUPFAM" id="SSF51735">
    <property type="entry name" value="NAD(P)-binding Rossmann-fold domains"/>
    <property type="match status" value="1"/>
</dbReference>
<reference evidence="3 4" key="1">
    <citation type="journal article" date="2018" name="Front. Microbiol.">
        <title>Genome-Wide Analysis of Corynespora cassiicola Leaf Fall Disease Putative Effectors.</title>
        <authorList>
            <person name="Lopez D."/>
            <person name="Ribeiro S."/>
            <person name="Label P."/>
            <person name="Fumanal B."/>
            <person name="Venisse J.S."/>
            <person name="Kohler A."/>
            <person name="de Oliveira R.R."/>
            <person name="Labutti K."/>
            <person name="Lipzen A."/>
            <person name="Lail K."/>
            <person name="Bauer D."/>
            <person name="Ohm R.A."/>
            <person name="Barry K.W."/>
            <person name="Spatafora J."/>
            <person name="Grigoriev I.V."/>
            <person name="Martin F.M."/>
            <person name="Pujade-Renaud V."/>
        </authorList>
    </citation>
    <scope>NUCLEOTIDE SEQUENCE [LARGE SCALE GENOMIC DNA]</scope>
    <source>
        <strain evidence="3 4">Philippines</strain>
    </source>
</reference>
<evidence type="ECO:0000256" key="1">
    <source>
        <dbReference type="ARBA" id="ARBA00006484"/>
    </source>
</evidence>
<evidence type="ECO:0000313" key="4">
    <source>
        <dbReference type="Proteomes" id="UP000240883"/>
    </source>
</evidence>
<dbReference type="PANTHER" id="PTHR42901">
    <property type="entry name" value="ALCOHOL DEHYDROGENASE"/>
    <property type="match status" value="1"/>
</dbReference>
<dbReference type="Proteomes" id="UP000240883">
    <property type="component" value="Unassembled WGS sequence"/>
</dbReference>
<evidence type="ECO:0000313" key="3">
    <source>
        <dbReference type="EMBL" id="PSN63312.1"/>
    </source>
</evidence>
<sequence>MSEQLPTEGFVFPSFTKVRHNKPYPFINPTRPELSAKGKNVVITGGGTGIGNAIGVSFAQAGAKSIVILGRRVEKLEAGKSAISAASGSETTVSYKSVDLVNKEQTTKAFDEIAQEFGKIDVMVVNAGVYGSAGKMDTFSGEDLLKTLELNVISVLYTFQVFLPHAAPGAVLLHSSSSMAHMAAIPGSGGYPTAKAAALKLMDYIAAENPQLRVISTQPAWTPTELNHNDKNAQDSPELAGCFYVWLASPEAEFLKNKFVWSNWDAQELIERKEEILSSRFLLTWVVEGVPV</sequence>
<dbReference type="GO" id="GO:0016491">
    <property type="term" value="F:oxidoreductase activity"/>
    <property type="evidence" value="ECO:0007669"/>
    <property type="project" value="UniProtKB-KW"/>
</dbReference>
<dbReference type="OrthoDB" id="1933717at2759"/>